<sequence>MSLRRETTSAQTPEGISRTNDVIDQMASREEISAAFSP</sequence>
<evidence type="ECO:0000256" key="1">
    <source>
        <dbReference type="SAM" id="MobiDB-lite"/>
    </source>
</evidence>
<dbReference type="AlphaFoldDB" id="A0A7W0CCT0"/>
<reference evidence="2 3" key="1">
    <citation type="submission" date="2020-07" db="EMBL/GenBank/DDBJ databases">
        <title>Genomic Encyclopedia of Type Strains, Phase IV (KMG-IV): sequencing the most valuable type-strain genomes for metagenomic binning, comparative biology and taxonomic classification.</title>
        <authorList>
            <person name="Goeker M."/>
        </authorList>
    </citation>
    <scope>NUCLEOTIDE SEQUENCE [LARGE SCALE GENOMIC DNA]</scope>
    <source>
        <strain evidence="2 3">DSM 45533</strain>
    </source>
</reference>
<protein>
    <submittedName>
        <fullName evidence="2">Uncharacterized protein</fullName>
    </submittedName>
</protein>
<proteinExistence type="predicted"/>
<feature type="region of interest" description="Disordered" evidence="1">
    <location>
        <begin position="1"/>
        <end position="23"/>
    </location>
</feature>
<evidence type="ECO:0000313" key="3">
    <source>
        <dbReference type="Proteomes" id="UP000530928"/>
    </source>
</evidence>
<organism evidence="2 3">
    <name type="scientific">Nonomuraea soli</name>
    <dbReference type="NCBI Taxonomy" id="1032476"/>
    <lineage>
        <taxon>Bacteria</taxon>
        <taxon>Bacillati</taxon>
        <taxon>Actinomycetota</taxon>
        <taxon>Actinomycetes</taxon>
        <taxon>Streptosporangiales</taxon>
        <taxon>Streptosporangiaceae</taxon>
        <taxon>Nonomuraea</taxon>
    </lineage>
</organism>
<accession>A0A7W0CCT0</accession>
<keyword evidence="3" id="KW-1185">Reference proteome</keyword>
<evidence type="ECO:0000313" key="2">
    <source>
        <dbReference type="EMBL" id="MBA2888784.1"/>
    </source>
</evidence>
<comment type="caution">
    <text evidence="2">The sequence shown here is derived from an EMBL/GenBank/DDBJ whole genome shotgun (WGS) entry which is preliminary data.</text>
</comment>
<dbReference type="EMBL" id="JACDUR010000001">
    <property type="protein sequence ID" value="MBA2888784.1"/>
    <property type="molecule type" value="Genomic_DNA"/>
</dbReference>
<gene>
    <name evidence="2" type="ORF">HNR30_000119</name>
</gene>
<dbReference type="Proteomes" id="UP000530928">
    <property type="component" value="Unassembled WGS sequence"/>
</dbReference>
<feature type="compositionally biased region" description="Polar residues" evidence="1">
    <location>
        <begin position="8"/>
        <end position="22"/>
    </location>
</feature>
<name>A0A7W0CCT0_9ACTN</name>